<sequence>MHWLETLPAWPTLALLLLLANRLLTLPGARAPLAAVAVLLQRLATQVHPDIQRSAFQQQLSGGLALLLVLVVVLAMVIGLYLISELPLILDAVLLYFCLGGQQLFQPARNIAGSLNRQQLSLARSQAKSLLLRDRQNLSAMGLSKACTESLLLQQAANQVAVLCWFLLGGGVLALAYTLLQTAARQWNSKLPHYRYFGRAAALAYQLVLLPGVLISALLLAVQDGMLAAWRTFRATDQQFFSWPTRLLLATAASALHTTLGGPAYYGKFKTARPRIGRGQDPDAKVLLRAIVLIKAQQTALILLLSSIVALYVASSLLQN</sequence>
<gene>
    <name evidence="10" type="ORF">WG68_14125</name>
</gene>
<evidence type="ECO:0000313" key="11">
    <source>
        <dbReference type="Proteomes" id="UP000034228"/>
    </source>
</evidence>
<feature type="transmembrane region" description="Helical" evidence="9">
    <location>
        <begin position="160"/>
        <end position="180"/>
    </location>
</feature>
<evidence type="ECO:0000256" key="4">
    <source>
        <dbReference type="ARBA" id="ARBA00022475"/>
    </source>
</evidence>
<protein>
    <recommendedName>
        <fullName evidence="12">Cobalamin biosynthesis protein CbiB</fullName>
    </recommendedName>
</protein>
<dbReference type="InterPro" id="IPR004485">
    <property type="entry name" value="Cobalamin_biosynth_CobD/CbiB"/>
</dbReference>
<dbReference type="Pfam" id="PF03186">
    <property type="entry name" value="CobD_Cbib"/>
    <property type="match status" value="1"/>
</dbReference>
<dbReference type="AlphaFoldDB" id="A0A0M2V689"/>
<evidence type="ECO:0000313" key="10">
    <source>
        <dbReference type="EMBL" id="KKO44683.1"/>
    </source>
</evidence>
<feature type="transmembrane region" description="Helical" evidence="9">
    <location>
        <begin position="243"/>
        <end position="266"/>
    </location>
</feature>
<evidence type="ECO:0000256" key="2">
    <source>
        <dbReference type="ARBA" id="ARBA00004953"/>
    </source>
</evidence>
<dbReference type="STRING" id="336831.WG68_14125"/>
<evidence type="ECO:0000256" key="3">
    <source>
        <dbReference type="ARBA" id="ARBA00006263"/>
    </source>
</evidence>
<dbReference type="PANTHER" id="PTHR34308:SF1">
    <property type="entry name" value="COBALAMIN BIOSYNTHESIS PROTEIN CBIB"/>
    <property type="match status" value="1"/>
</dbReference>
<organism evidence="10 11">
    <name type="scientific">Arsukibacterium ikkense</name>
    <dbReference type="NCBI Taxonomy" id="336831"/>
    <lineage>
        <taxon>Bacteria</taxon>
        <taxon>Pseudomonadati</taxon>
        <taxon>Pseudomonadota</taxon>
        <taxon>Gammaproteobacteria</taxon>
        <taxon>Chromatiales</taxon>
        <taxon>Chromatiaceae</taxon>
        <taxon>Arsukibacterium</taxon>
    </lineage>
</organism>
<dbReference type="RefSeq" id="WP_046558355.1">
    <property type="nucleotide sequence ID" value="NZ_LAHO01000014.1"/>
</dbReference>
<keyword evidence="7 9" id="KW-1133">Transmembrane helix</keyword>
<keyword evidence="5" id="KW-0169">Cobalamin biosynthesis</keyword>
<evidence type="ECO:0000256" key="5">
    <source>
        <dbReference type="ARBA" id="ARBA00022573"/>
    </source>
</evidence>
<dbReference type="Proteomes" id="UP000034228">
    <property type="component" value="Unassembled WGS sequence"/>
</dbReference>
<evidence type="ECO:0000256" key="6">
    <source>
        <dbReference type="ARBA" id="ARBA00022692"/>
    </source>
</evidence>
<accession>A0A0M2V689</accession>
<dbReference type="GO" id="GO:0005886">
    <property type="term" value="C:plasma membrane"/>
    <property type="evidence" value="ECO:0007669"/>
    <property type="project" value="UniProtKB-SubCell"/>
</dbReference>
<comment type="caution">
    <text evidence="10">The sequence shown here is derived from an EMBL/GenBank/DDBJ whole genome shotgun (WGS) entry which is preliminary data.</text>
</comment>
<comment type="pathway">
    <text evidence="2">Cofactor biosynthesis; adenosylcobalamin biosynthesis.</text>
</comment>
<dbReference type="GO" id="GO:0048472">
    <property type="term" value="F:threonine-phosphate decarboxylase activity"/>
    <property type="evidence" value="ECO:0007669"/>
    <property type="project" value="InterPro"/>
</dbReference>
<evidence type="ECO:0000256" key="7">
    <source>
        <dbReference type="ARBA" id="ARBA00022989"/>
    </source>
</evidence>
<evidence type="ECO:0000256" key="1">
    <source>
        <dbReference type="ARBA" id="ARBA00004651"/>
    </source>
</evidence>
<dbReference type="OrthoDB" id="5586491at2"/>
<keyword evidence="8 9" id="KW-0472">Membrane</keyword>
<comment type="subcellular location">
    <subcellularLocation>
        <location evidence="1">Cell membrane</location>
        <topology evidence="1">Multi-pass membrane protein</topology>
    </subcellularLocation>
</comment>
<evidence type="ECO:0000256" key="9">
    <source>
        <dbReference type="SAM" id="Phobius"/>
    </source>
</evidence>
<keyword evidence="6 9" id="KW-0812">Transmembrane</keyword>
<evidence type="ECO:0000256" key="8">
    <source>
        <dbReference type="ARBA" id="ARBA00023136"/>
    </source>
</evidence>
<feature type="transmembrane region" description="Helical" evidence="9">
    <location>
        <begin position="286"/>
        <end position="314"/>
    </location>
</feature>
<feature type="transmembrane region" description="Helical" evidence="9">
    <location>
        <begin position="201"/>
        <end position="223"/>
    </location>
</feature>
<dbReference type="PANTHER" id="PTHR34308">
    <property type="entry name" value="COBALAMIN BIOSYNTHESIS PROTEIN CBIB"/>
    <property type="match status" value="1"/>
</dbReference>
<name>A0A0M2V689_9GAMM</name>
<dbReference type="EMBL" id="LAHO01000014">
    <property type="protein sequence ID" value="KKO44683.1"/>
    <property type="molecule type" value="Genomic_DNA"/>
</dbReference>
<comment type="similarity">
    <text evidence="3">Belongs to the CobD/CbiB family.</text>
</comment>
<dbReference type="UniPathway" id="UPA00148"/>
<dbReference type="GO" id="GO:0009236">
    <property type="term" value="P:cobalamin biosynthetic process"/>
    <property type="evidence" value="ECO:0007669"/>
    <property type="project" value="UniProtKB-UniPathway"/>
</dbReference>
<keyword evidence="11" id="KW-1185">Reference proteome</keyword>
<proteinExistence type="inferred from homology"/>
<keyword evidence="4" id="KW-1003">Cell membrane</keyword>
<feature type="transmembrane region" description="Helical" evidence="9">
    <location>
        <begin position="61"/>
        <end position="83"/>
    </location>
</feature>
<reference evidence="10 11" key="1">
    <citation type="submission" date="2015-03" db="EMBL/GenBank/DDBJ databases">
        <title>Draft genome sequences of two protease-producing strains of Arsukibacterium isolated from two cold and alkaline environments.</title>
        <authorList>
            <person name="Lylloff J.E."/>
            <person name="Skov L.B."/>
            <person name="Jepsen M."/>
            <person name="Hallin P.F."/>
            <person name="Sorensen S.J."/>
            <person name="Stougaard P."/>
            <person name="Glaring M.A."/>
        </authorList>
    </citation>
    <scope>NUCLEOTIDE SEQUENCE [LARGE SCALE GENOMIC DNA]</scope>
    <source>
        <strain evidence="10 11">GCM72</strain>
    </source>
</reference>
<evidence type="ECO:0008006" key="12">
    <source>
        <dbReference type="Google" id="ProtNLM"/>
    </source>
</evidence>